<proteinExistence type="predicted"/>
<name>A0AAV4N0W4_9ARAC</name>
<dbReference type="AlphaFoldDB" id="A0AAV4N0W4"/>
<protein>
    <submittedName>
        <fullName evidence="1">Uncharacterized protein</fullName>
    </submittedName>
</protein>
<gene>
    <name evidence="1" type="ORF">CDAR_508481</name>
</gene>
<reference evidence="1 2" key="1">
    <citation type="submission" date="2021-06" db="EMBL/GenBank/DDBJ databases">
        <title>Caerostris darwini draft genome.</title>
        <authorList>
            <person name="Kono N."/>
            <person name="Arakawa K."/>
        </authorList>
    </citation>
    <scope>NUCLEOTIDE SEQUENCE [LARGE SCALE GENOMIC DNA]</scope>
</reference>
<dbReference type="Proteomes" id="UP001054837">
    <property type="component" value="Unassembled WGS sequence"/>
</dbReference>
<evidence type="ECO:0000313" key="1">
    <source>
        <dbReference type="EMBL" id="GIX78098.1"/>
    </source>
</evidence>
<sequence>MFAQVNLKCQIPNLVPNLEEGGSCTSVGNSRGCQATVLRSSQASARTRVPTRVNSMERALHLMGSADNSAPKTPESATFASLWPTERLCVAAAVLKGGSGRNHGDGRTRERPSPSVTLRDTIEMDFFSGSSVAEEKDGFYRQYVFRAPLHTIEISIAPPPCTSCSMGTMGDHRQNAAEKSKLFFCCRLYLLL</sequence>
<evidence type="ECO:0000313" key="2">
    <source>
        <dbReference type="Proteomes" id="UP001054837"/>
    </source>
</evidence>
<keyword evidence="2" id="KW-1185">Reference proteome</keyword>
<dbReference type="EMBL" id="BPLQ01001079">
    <property type="protein sequence ID" value="GIX78098.1"/>
    <property type="molecule type" value="Genomic_DNA"/>
</dbReference>
<comment type="caution">
    <text evidence="1">The sequence shown here is derived from an EMBL/GenBank/DDBJ whole genome shotgun (WGS) entry which is preliminary data.</text>
</comment>
<organism evidence="1 2">
    <name type="scientific">Caerostris darwini</name>
    <dbReference type="NCBI Taxonomy" id="1538125"/>
    <lineage>
        <taxon>Eukaryota</taxon>
        <taxon>Metazoa</taxon>
        <taxon>Ecdysozoa</taxon>
        <taxon>Arthropoda</taxon>
        <taxon>Chelicerata</taxon>
        <taxon>Arachnida</taxon>
        <taxon>Araneae</taxon>
        <taxon>Araneomorphae</taxon>
        <taxon>Entelegynae</taxon>
        <taxon>Araneoidea</taxon>
        <taxon>Araneidae</taxon>
        <taxon>Caerostris</taxon>
    </lineage>
</organism>
<accession>A0AAV4N0W4</accession>